<comment type="caution">
    <text evidence="2">The sequence shown here is derived from an EMBL/GenBank/DDBJ whole genome shotgun (WGS) entry which is preliminary data.</text>
</comment>
<keyword evidence="1" id="KW-1133">Transmembrane helix</keyword>
<dbReference type="Proteomes" id="UP000005713">
    <property type="component" value="Unassembled WGS sequence"/>
</dbReference>
<dbReference type="Pfam" id="PF06055">
    <property type="entry name" value="ExoD"/>
    <property type="match status" value="1"/>
</dbReference>
<accession>A3JY24</accession>
<dbReference type="PANTHER" id="PTHR41795">
    <property type="entry name" value="EXOPOLYSACCHARIDE SYNTHESIS PROTEIN"/>
    <property type="match status" value="1"/>
</dbReference>
<reference evidence="2 3" key="1">
    <citation type="submission" date="2006-06" db="EMBL/GenBank/DDBJ databases">
        <authorList>
            <person name="Moran M.A."/>
            <person name="Ferriera S."/>
            <person name="Johnson J."/>
            <person name="Kravitz S."/>
            <person name="Beeson K."/>
            <person name="Sutton G."/>
            <person name="Rogers Y.-H."/>
            <person name="Friedman R."/>
            <person name="Frazier M."/>
            <person name="Venter J.C."/>
        </authorList>
    </citation>
    <scope>NUCLEOTIDE SEQUENCE [LARGE SCALE GENOMIC DNA]</scope>
    <source>
        <strain evidence="2 3">E-37</strain>
    </source>
</reference>
<gene>
    <name evidence="2" type="ORF">SSE37_20432</name>
</gene>
<keyword evidence="1" id="KW-0812">Transmembrane</keyword>
<feature type="transmembrane region" description="Helical" evidence="1">
    <location>
        <begin position="50"/>
        <end position="68"/>
    </location>
</feature>
<feature type="transmembrane region" description="Helical" evidence="1">
    <location>
        <begin position="74"/>
        <end position="95"/>
    </location>
</feature>
<dbReference type="RefSeq" id="WP_005855240.1">
    <property type="nucleotide sequence ID" value="NZ_AAYA01000001.1"/>
</dbReference>
<keyword evidence="1" id="KW-0472">Membrane</keyword>
<keyword evidence="3" id="KW-1185">Reference proteome</keyword>
<organism evidence="2 3">
    <name type="scientific">Sagittula stellata (strain ATCC 700073 / DSM 11524 / E-37)</name>
    <dbReference type="NCBI Taxonomy" id="388399"/>
    <lineage>
        <taxon>Bacteria</taxon>
        <taxon>Pseudomonadati</taxon>
        <taxon>Pseudomonadota</taxon>
        <taxon>Alphaproteobacteria</taxon>
        <taxon>Rhodobacterales</taxon>
        <taxon>Roseobacteraceae</taxon>
        <taxon>Sagittula</taxon>
    </lineage>
</organism>
<feature type="transmembrane region" description="Helical" evidence="1">
    <location>
        <begin position="138"/>
        <end position="164"/>
    </location>
</feature>
<dbReference type="PANTHER" id="PTHR41795:SF1">
    <property type="entry name" value="EXOPOLYSACCHARIDE SYNTHESIS PROTEIN"/>
    <property type="match status" value="1"/>
</dbReference>
<dbReference type="InterPro" id="IPR010331">
    <property type="entry name" value="ExoD"/>
</dbReference>
<dbReference type="eggNOG" id="COG3932">
    <property type="taxonomic scope" value="Bacteria"/>
</dbReference>
<evidence type="ECO:0000256" key="1">
    <source>
        <dbReference type="SAM" id="Phobius"/>
    </source>
</evidence>
<proteinExistence type="predicted"/>
<dbReference type="AlphaFoldDB" id="A3JY24"/>
<sequence length="205" mass="21685">MTTYKTNTSGKEWSGPRAVPLLVDRLHDLADECDEVTIDMLMRQIGTQGHAPLLMIVSLLMVLPTGLIPGVGGALGAVVAGIGVQMLLGHGRFWLPGFLSRRGISAERVRKLADRIYPASMWLRRHLHRRMEPLSNGALSLAVIALLLIASGLSLFVIGAIPVATPLVGLPVALFGIGILARDGAVVAAGYAVTVVVAGVLAWLM</sequence>
<dbReference type="PIRSF" id="PIRSF033239">
    <property type="entry name" value="ExoD"/>
    <property type="match status" value="1"/>
</dbReference>
<feature type="transmembrane region" description="Helical" evidence="1">
    <location>
        <begin position="184"/>
        <end position="204"/>
    </location>
</feature>
<name>A3JY24_SAGS3</name>
<evidence type="ECO:0000313" key="2">
    <source>
        <dbReference type="EMBL" id="EBA10410.1"/>
    </source>
</evidence>
<dbReference type="EMBL" id="AAYA01000001">
    <property type="protein sequence ID" value="EBA10410.1"/>
    <property type="molecule type" value="Genomic_DNA"/>
</dbReference>
<evidence type="ECO:0000313" key="3">
    <source>
        <dbReference type="Proteomes" id="UP000005713"/>
    </source>
</evidence>
<dbReference type="OrthoDB" id="7949130at2"/>
<protein>
    <submittedName>
        <fullName evidence="2">Probable exopolysaccharide synthesis protein</fullName>
    </submittedName>
</protein>